<dbReference type="RefSeq" id="WP_322421112.1">
    <property type="nucleotide sequence ID" value="NZ_JAXQNN010000002.1"/>
</dbReference>
<keyword evidence="3" id="KW-1185">Reference proteome</keyword>
<dbReference type="PANTHER" id="PTHR34297:SF1">
    <property type="entry name" value="ASP23_GLS24 FAMILY ENVELOPE STRESS RESPONSE PROTEIN"/>
    <property type="match status" value="1"/>
</dbReference>
<protein>
    <submittedName>
        <fullName evidence="2">Asp23/Gls24 family envelope stress response protein</fullName>
    </submittedName>
</protein>
<dbReference type="EMBL" id="JAXQNN010000002">
    <property type="protein sequence ID" value="MDZ5712125.1"/>
    <property type="molecule type" value="Genomic_DNA"/>
</dbReference>
<reference evidence="2 3" key="1">
    <citation type="submission" date="2023-12" db="EMBL/GenBank/DDBJ databases">
        <title>Jeotgalibacillus haloalkaliphilus sp. nov., a novel salt-tolerant bacteria, isolated from the estuary of the Fenhe River into the Yellow River.</title>
        <authorList>
            <person name="Li Y."/>
        </authorList>
    </citation>
    <scope>NUCLEOTIDE SEQUENCE [LARGE SCALE GENOMIC DNA]</scope>
    <source>
        <strain evidence="2 3">HH7-29</strain>
    </source>
</reference>
<evidence type="ECO:0000256" key="1">
    <source>
        <dbReference type="ARBA" id="ARBA00005721"/>
    </source>
</evidence>
<name>A0ABU5KN36_9BACL</name>
<organism evidence="2 3">
    <name type="scientific">Jeotgalibacillus haloalkalitolerans</name>
    <dbReference type="NCBI Taxonomy" id="3104292"/>
    <lineage>
        <taxon>Bacteria</taxon>
        <taxon>Bacillati</taxon>
        <taxon>Bacillota</taxon>
        <taxon>Bacilli</taxon>
        <taxon>Bacillales</taxon>
        <taxon>Caryophanaceae</taxon>
        <taxon>Jeotgalibacillus</taxon>
    </lineage>
</organism>
<proteinExistence type="inferred from homology"/>
<dbReference type="Pfam" id="PF03780">
    <property type="entry name" value="Asp23"/>
    <property type="match status" value="1"/>
</dbReference>
<gene>
    <name evidence="2" type="ORF">UFB30_07780</name>
</gene>
<evidence type="ECO:0000313" key="3">
    <source>
        <dbReference type="Proteomes" id="UP001292084"/>
    </source>
</evidence>
<evidence type="ECO:0000313" key="2">
    <source>
        <dbReference type="EMBL" id="MDZ5712125.1"/>
    </source>
</evidence>
<dbReference type="PANTHER" id="PTHR34297">
    <property type="entry name" value="HYPOTHETICAL CYTOSOLIC PROTEIN-RELATED"/>
    <property type="match status" value="1"/>
</dbReference>
<sequence>MTAENENHLLQMSSIAHNQLGKVEIAPEVIEVIAGIAASEVDGIAQMRGNFASGVAERLGKKNHGKGIKVELGEEGITLDVYCTVKFGAAIPEVAQKLQDNIRQTLLNMTALEADEVNIHVVGIQFESAKADDDDKE</sequence>
<dbReference type="Proteomes" id="UP001292084">
    <property type="component" value="Unassembled WGS sequence"/>
</dbReference>
<accession>A0ABU5KN36</accession>
<comment type="caution">
    <text evidence="2">The sequence shown here is derived from an EMBL/GenBank/DDBJ whole genome shotgun (WGS) entry which is preliminary data.</text>
</comment>
<dbReference type="InterPro" id="IPR005531">
    <property type="entry name" value="Asp23"/>
</dbReference>
<comment type="similarity">
    <text evidence="1">Belongs to the asp23 family.</text>
</comment>